<evidence type="ECO:0000256" key="12">
    <source>
        <dbReference type="PROSITE-ProRule" id="PRU10141"/>
    </source>
</evidence>
<dbReference type="GO" id="GO:0004674">
    <property type="term" value="F:protein serine/threonine kinase activity"/>
    <property type="evidence" value="ECO:0007669"/>
    <property type="project" value="UniProtKB-EC"/>
</dbReference>
<dbReference type="SMART" id="SM00326">
    <property type="entry name" value="SH3"/>
    <property type="match status" value="1"/>
</dbReference>
<comment type="caution">
    <text evidence="16">The sequence shown here is derived from an EMBL/GenBank/DDBJ whole genome shotgun (WGS) entry which is preliminary data.</text>
</comment>
<evidence type="ECO:0000256" key="11">
    <source>
        <dbReference type="PROSITE-ProRule" id="PRU00192"/>
    </source>
</evidence>
<dbReference type="GO" id="GO:0004715">
    <property type="term" value="F:non-membrane spanning protein tyrosine kinase activity"/>
    <property type="evidence" value="ECO:0007669"/>
    <property type="project" value="UniProtKB-EC"/>
</dbReference>
<keyword evidence="3 11" id="KW-0728">SH3 domain</keyword>
<keyword evidence="17" id="KW-1185">Reference proteome</keyword>
<feature type="domain" description="SH3" evidence="14">
    <location>
        <begin position="394"/>
        <end position="461"/>
    </location>
</feature>
<keyword evidence="4" id="KW-0963">Cytoplasm</keyword>
<dbReference type="InterPro" id="IPR050198">
    <property type="entry name" value="Non-receptor_tyrosine_kinases"/>
</dbReference>
<keyword evidence="8 12" id="KW-0067">ATP-binding</keyword>
<comment type="catalytic activity">
    <reaction evidence="10">
        <text>L-threonyl-[protein] + ATP = O-phospho-L-threonyl-[protein] + ADP + H(+)</text>
        <dbReference type="Rhea" id="RHEA:46608"/>
        <dbReference type="Rhea" id="RHEA-COMP:11060"/>
        <dbReference type="Rhea" id="RHEA-COMP:11605"/>
        <dbReference type="ChEBI" id="CHEBI:15378"/>
        <dbReference type="ChEBI" id="CHEBI:30013"/>
        <dbReference type="ChEBI" id="CHEBI:30616"/>
        <dbReference type="ChEBI" id="CHEBI:61977"/>
        <dbReference type="ChEBI" id="CHEBI:456216"/>
        <dbReference type="EC" id="2.7.11.1"/>
    </reaction>
</comment>
<evidence type="ECO:0000313" key="17">
    <source>
        <dbReference type="Proteomes" id="UP000186922"/>
    </source>
</evidence>
<dbReference type="Gene3D" id="4.10.680.10">
    <property type="entry name" value="Cdc42-like binding domain"/>
    <property type="match status" value="1"/>
</dbReference>
<dbReference type="EC" id="2.7.10.2" evidence="2"/>
<evidence type="ECO:0000256" key="5">
    <source>
        <dbReference type="ARBA" id="ARBA00022679"/>
    </source>
</evidence>
<dbReference type="Gene3D" id="2.30.30.40">
    <property type="entry name" value="SH3 Domains"/>
    <property type="match status" value="1"/>
</dbReference>
<organism evidence="16 17">
    <name type="scientific">Ramazzottius varieornatus</name>
    <name type="common">Water bear</name>
    <name type="synonym">Tardigrade</name>
    <dbReference type="NCBI Taxonomy" id="947166"/>
    <lineage>
        <taxon>Eukaryota</taxon>
        <taxon>Metazoa</taxon>
        <taxon>Ecdysozoa</taxon>
        <taxon>Tardigrada</taxon>
        <taxon>Eutardigrada</taxon>
        <taxon>Parachela</taxon>
        <taxon>Hypsibioidea</taxon>
        <taxon>Ramazzottiidae</taxon>
        <taxon>Ramazzottius</taxon>
    </lineage>
</organism>
<dbReference type="Gene3D" id="1.10.510.10">
    <property type="entry name" value="Transferase(Phosphotransferase) domain 1"/>
    <property type="match status" value="1"/>
</dbReference>
<dbReference type="Gene3D" id="3.30.200.20">
    <property type="entry name" value="Phosphorylase Kinase, domain 1"/>
    <property type="match status" value="1"/>
</dbReference>
<keyword evidence="7" id="KW-0418">Kinase</keyword>
<protein>
    <recommendedName>
        <fullName evidence="2">non-specific protein-tyrosine kinase</fullName>
        <ecNumber evidence="2">2.7.10.2</ecNumber>
    </recommendedName>
</protein>
<dbReference type="InterPro" id="IPR020635">
    <property type="entry name" value="Tyr_kinase_cat_dom"/>
</dbReference>
<dbReference type="InterPro" id="IPR000719">
    <property type="entry name" value="Prot_kinase_dom"/>
</dbReference>
<dbReference type="FunFam" id="1.10.510.10:FF:000080">
    <property type="entry name" value="Putative activated CDC42 kinase 1"/>
    <property type="match status" value="1"/>
</dbReference>
<dbReference type="Pfam" id="PF09027">
    <property type="entry name" value="GTPase_binding"/>
    <property type="match status" value="1"/>
</dbReference>
<dbReference type="InterPro" id="IPR015116">
    <property type="entry name" value="Cdc42-bd-like"/>
</dbReference>
<dbReference type="PROSITE" id="PS50011">
    <property type="entry name" value="PROTEIN_KINASE_DOM"/>
    <property type="match status" value="1"/>
</dbReference>
<dbReference type="GO" id="GO:0005524">
    <property type="term" value="F:ATP binding"/>
    <property type="evidence" value="ECO:0007669"/>
    <property type="project" value="UniProtKB-UniRule"/>
</dbReference>
<evidence type="ECO:0000256" key="2">
    <source>
        <dbReference type="ARBA" id="ARBA00011903"/>
    </source>
</evidence>
<evidence type="ECO:0000256" key="13">
    <source>
        <dbReference type="SAM" id="MobiDB-lite"/>
    </source>
</evidence>
<dbReference type="InterPro" id="IPR036028">
    <property type="entry name" value="SH3-like_dom_sf"/>
</dbReference>
<evidence type="ECO:0000256" key="7">
    <source>
        <dbReference type="ARBA" id="ARBA00022777"/>
    </source>
</evidence>
<evidence type="ECO:0000256" key="6">
    <source>
        <dbReference type="ARBA" id="ARBA00022741"/>
    </source>
</evidence>
<evidence type="ECO:0000313" key="16">
    <source>
        <dbReference type="EMBL" id="GAV07518.1"/>
    </source>
</evidence>
<dbReference type="PROSITE" id="PS50002">
    <property type="entry name" value="SH3"/>
    <property type="match status" value="1"/>
</dbReference>
<dbReference type="EMBL" id="BDGG01000015">
    <property type="protein sequence ID" value="GAV07518.1"/>
    <property type="molecule type" value="Genomic_DNA"/>
</dbReference>
<keyword evidence="9" id="KW-0829">Tyrosine-protein kinase</keyword>
<feature type="domain" description="Protein kinase" evidence="15">
    <location>
        <begin position="131"/>
        <end position="391"/>
    </location>
</feature>
<dbReference type="InterPro" id="IPR037085">
    <property type="entry name" value="Cdc42-bd-like_dom_sf"/>
</dbReference>
<keyword evidence="6 12" id="KW-0547">Nucleotide-binding</keyword>
<dbReference type="STRING" id="947166.A0A1D1W5Q2"/>
<reference evidence="16 17" key="1">
    <citation type="journal article" date="2016" name="Nat. Commun.">
        <title>Extremotolerant tardigrade genome and improved radiotolerance of human cultured cells by tardigrade-unique protein.</title>
        <authorList>
            <person name="Hashimoto T."/>
            <person name="Horikawa D.D."/>
            <person name="Saito Y."/>
            <person name="Kuwahara H."/>
            <person name="Kozuka-Hata H."/>
            <person name="Shin-I T."/>
            <person name="Minakuchi Y."/>
            <person name="Ohishi K."/>
            <person name="Motoyama A."/>
            <person name="Aizu T."/>
            <person name="Enomoto A."/>
            <person name="Kondo K."/>
            <person name="Tanaka S."/>
            <person name="Hara Y."/>
            <person name="Koshikawa S."/>
            <person name="Sagara H."/>
            <person name="Miura T."/>
            <person name="Yokobori S."/>
            <person name="Miyagawa K."/>
            <person name="Suzuki Y."/>
            <person name="Kubo T."/>
            <person name="Oyama M."/>
            <person name="Kohara Y."/>
            <person name="Fujiyama A."/>
            <person name="Arakawa K."/>
            <person name="Katayama T."/>
            <person name="Toyoda A."/>
            <person name="Kunieda T."/>
        </authorList>
    </citation>
    <scope>NUCLEOTIDE SEQUENCE [LARGE SCALE GENOMIC DNA]</scope>
    <source>
        <strain evidence="16 17">YOKOZUNA-1</strain>
    </source>
</reference>
<gene>
    <name evidence="16" type="primary">RvY_17344-1</name>
    <name evidence="16" type="synonym">RvY_17344.1</name>
    <name evidence="16" type="ORF">RvY_17344</name>
</gene>
<proteinExistence type="predicted"/>
<evidence type="ECO:0000256" key="9">
    <source>
        <dbReference type="ARBA" id="ARBA00023137"/>
    </source>
</evidence>
<dbReference type="AlphaFoldDB" id="A0A1D1W5Q2"/>
<evidence type="ECO:0000259" key="15">
    <source>
        <dbReference type="PROSITE" id="PS50011"/>
    </source>
</evidence>
<dbReference type="SMART" id="SM00219">
    <property type="entry name" value="TyrKc"/>
    <property type="match status" value="1"/>
</dbReference>
<dbReference type="PROSITE" id="PS00107">
    <property type="entry name" value="PROTEIN_KINASE_ATP"/>
    <property type="match status" value="1"/>
</dbReference>
<feature type="binding site" evidence="12">
    <location>
        <position position="163"/>
    </location>
    <ligand>
        <name>ATP</name>
        <dbReference type="ChEBI" id="CHEBI:30616"/>
    </ligand>
</feature>
<keyword evidence="5" id="KW-0808">Transferase</keyword>
<accession>A0A1D1W5Q2</accession>
<dbReference type="GO" id="GO:0005737">
    <property type="term" value="C:cytoplasm"/>
    <property type="evidence" value="ECO:0007669"/>
    <property type="project" value="UniProtKB-SubCell"/>
</dbReference>
<evidence type="ECO:0000256" key="3">
    <source>
        <dbReference type="ARBA" id="ARBA00022443"/>
    </source>
</evidence>
<dbReference type="Proteomes" id="UP000186922">
    <property type="component" value="Unassembled WGS sequence"/>
</dbReference>
<dbReference type="InterPro" id="IPR055175">
    <property type="entry name" value="ACK/TNK-like_SAM"/>
</dbReference>
<name>A0A1D1W5Q2_RAMVA</name>
<dbReference type="PRINTS" id="PR00109">
    <property type="entry name" value="TYRKINASE"/>
</dbReference>
<dbReference type="Pfam" id="PF22931">
    <property type="entry name" value="SAM_TNK"/>
    <property type="match status" value="1"/>
</dbReference>
<dbReference type="InterPro" id="IPR011009">
    <property type="entry name" value="Kinase-like_dom_sf"/>
</dbReference>
<dbReference type="InterPro" id="IPR017441">
    <property type="entry name" value="Protein_kinase_ATP_BS"/>
</dbReference>
<evidence type="ECO:0000256" key="10">
    <source>
        <dbReference type="ARBA" id="ARBA00047899"/>
    </source>
</evidence>
<evidence type="ECO:0000256" key="4">
    <source>
        <dbReference type="ARBA" id="ARBA00022490"/>
    </source>
</evidence>
<evidence type="ECO:0000256" key="1">
    <source>
        <dbReference type="ARBA" id="ARBA00004496"/>
    </source>
</evidence>
<sequence>MEHRVEDSLELVREVLKEEQLEQVAHSLINDLCITRLAHFEHTKVKDLTAIGLSRPAARRLLAAVKRRRALTSPGYLSEILQKIVPGRACSRSASQSSRKSSIGSVEPVYANTSVSRDISAVSCLINSRDLTLKEKLGQGSFGEVLKAEWKKEDGSITEVAVKILKTDALALPGTFSDFVKEVNAMVGLKHSNLIKLHGVSLSLPYMIVVELAPLGSVLDRLRKECSLTSVLVILEWAKQVCNGMAYLESHRWVHRDLAARNILLAAVDKVKIGDFGLMKSIEANEDCYVMSEHKMIPFPWCAPECLKLRKFSHASDCWAYGVTLWELFTFGEHPWAGHSGAQILQKIDQEGQRLPKPPACPQDVYQLVMHMSWSHREQDRPTFAALTKFFQGFELEILTTVKGFEEGGQGNALTPPLHLSVGDEIIVVDGRAENHWWVGQNKRTYKVGHFPRNYTHTQKAGIRPTDISKPLRHSFIHAGHGDLDSKKSFGNPATIDDIFLKNPIPPHDVLGVVDGAHLDNSPTQPSVFPHAAQPLNKATQPTTSSEVNLLDLVNEVPQPTKESYDCDDFYAPFGSEFSHGTAWDEASGTLSHSNSSLVASLSTPYSNTQYNYPPQNNSTISSQNWQVPPRPNVYGNVLASPAMGTMLFTSNNGVLPTVSPNYSPNTYYNTASYVIHPSQLQQQQAPAPTQVSLQRKATLPSVQRNNVPASVPQNNKPGFFGKKPERVIQTVPISSLDTIYGDPFDTSAIADELWSVGKTTKKAAVVDVNSVQLEILPKENSCKKNEMVVPKSLTSLTTASSPGWTAADVEEKGDGPTSAAGSVLDDMVRAVQAMMPGESFSACQEALQKHHFDQQKAVNWLKVQRLVRLDMAKEDKCRKVLEESGWDLQKAGEALLNLS</sequence>
<evidence type="ECO:0000256" key="8">
    <source>
        <dbReference type="ARBA" id="ARBA00022840"/>
    </source>
</evidence>
<dbReference type="PANTHER" id="PTHR24418">
    <property type="entry name" value="TYROSINE-PROTEIN KINASE"/>
    <property type="match status" value="1"/>
</dbReference>
<comment type="subcellular location">
    <subcellularLocation>
        <location evidence="1">Cytoplasm</location>
    </subcellularLocation>
</comment>
<dbReference type="OrthoDB" id="635774at2759"/>
<dbReference type="SUPFAM" id="SSF50044">
    <property type="entry name" value="SH3-domain"/>
    <property type="match status" value="1"/>
</dbReference>
<dbReference type="Pfam" id="PF07714">
    <property type="entry name" value="PK_Tyr_Ser-Thr"/>
    <property type="match status" value="1"/>
</dbReference>
<dbReference type="InterPro" id="IPR001452">
    <property type="entry name" value="SH3_domain"/>
</dbReference>
<dbReference type="InterPro" id="IPR001245">
    <property type="entry name" value="Ser-Thr/Tyr_kinase_cat_dom"/>
</dbReference>
<feature type="region of interest" description="Disordered" evidence="13">
    <location>
        <begin position="798"/>
        <end position="821"/>
    </location>
</feature>
<evidence type="ECO:0000259" key="14">
    <source>
        <dbReference type="PROSITE" id="PS50002"/>
    </source>
</evidence>
<dbReference type="SUPFAM" id="SSF56112">
    <property type="entry name" value="Protein kinase-like (PK-like)"/>
    <property type="match status" value="1"/>
</dbReference>